<keyword evidence="5 11" id="KW-0418">Kinase</keyword>
<evidence type="ECO:0000256" key="1">
    <source>
        <dbReference type="ARBA" id="ARBA00012513"/>
    </source>
</evidence>
<dbReference type="Gene3D" id="1.10.510.10">
    <property type="entry name" value="Transferase(Phosphotransferase) domain 1"/>
    <property type="match status" value="2"/>
</dbReference>
<dbReference type="SMART" id="SM00220">
    <property type="entry name" value="S_TKc"/>
    <property type="match status" value="1"/>
</dbReference>
<dbReference type="PROSITE" id="PS51285">
    <property type="entry name" value="AGC_KINASE_CTER"/>
    <property type="match status" value="1"/>
</dbReference>
<dbReference type="PROSITE" id="PS50011">
    <property type="entry name" value="PROTEIN_KINASE_DOM"/>
    <property type="match status" value="1"/>
</dbReference>
<comment type="catalytic activity">
    <reaction evidence="7">
        <text>L-threonyl-[protein] + ATP = O-phospho-L-threonyl-[protein] + ADP + H(+)</text>
        <dbReference type="Rhea" id="RHEA:46608"/>
        <dbReference type="Rhea" id="RHEA-COMP:11060"/>
        <dbReference type="Rhea" id="RHEA-COMP:11605"/>
        <dbReference type="ChEBI" id="CHEBI:15378"/>
        <dbReference type="ChEBI" id="CHEBI:30013"/>
        <dbReference type="ChEBI" id="CHEBI:30616"/>
        <dbReference type="ChEBI" id="CHEBI:61977"/>
        <dbReference type="ChEBI" id="CHEBI:456216"/>
        <dbReference type="EC" id="2.7.11.1"/>
    </reaction>
</comment>
<keyword evidence="6" id="KW-0067">ATP-binding</keyword>
<evidence type="ECO:0000259" key="10">
    <source>
        <dbReference type="PROSITE" id="PS51285"/>
    </source>
</evidence>
<dbReference type="HOGENOM" id="CLU_000288_19_1_1"/>
<evidence type="ECO:0000256" key="2">
    <source>
        <dbReference type="ARBA" id="ARBA00022527"/>
    </source>
</evidence>
<evidence type="ECO:0000313" key="12">
    <source>
        <dbReference type="Proteomes" id="UP000029964"/>
    </source>
</evidence>
<sequence>MDYMPGGDFLSLLIRESTLHESVARFYISEMILAVEEIHRLKFIHRDIKPDNFLISASGHLKISDFGLAFDGHWSHDASYYNYHRSVLLTRLRVGVAGDELDQKEDCNIKKQIETTRSLMALIQRHEFPDGIGEDDLEDLLEWRNKWTNRYLCHSMVGTSQYMAPEVIRVWQLLTKEQNHKKMLKMPIRPYVSDKGQDLLRRLICEKQTRLCSRRYQMIDRGQIGTRQMEHICPYVFPDDAEDIKSHRWFKNVPWDQLHTMTPPFIPQLHGPDDTRYFEEAGSIDDMSDSESTGVPSPEKVRSVLQDFRPGFQDLAYQLVAEPYDTVKLRGLQRQIQSAPRTTSLEKDLLKHFVELYGHKERKRPRDRILRDKAAKAVAMDVRKRTAFMGYTWRRMRPEGYLAMA</sequence>
<evidence type="ECO:0000256" key="6">
    <source>
        <dbReference type="ARBA" id="ARBA00022840"/>
    </source>
</evidence>
<evidence type="ECO:0000256" key="7">
    <source>
        <dbReference type="ARBA" id="ARBA00047899"/>
    </source>
</evidence>
<keyword evidence="4" id="KW-0547">Nucleotide-binding</keyword>
<reference evidence="12" key="1">
    <citation type="journal article" date="2014" name="Genome Announc.">
        <title>Genome sequence and annotation of Acremonium chrysogenum, producer of the beta-lactam antibiotic cephalosporin C.</title>
        <authorList>
            <person name="Terfehr D."/>
            <person name="Dahlmann T.A."/>
            <person name="Specht T."/>
            <person name="Zadra I."/>
            <person name="Kuernsteiner H."/>
            <person name="Kueck U."/>
        </authorList>
    </citation>
    <scope>NUCLEOTIDE SEQUENCE [LARGE SCALE GENOMIC DNA]</scope>
    <source>
        <strain evidence="12">ATCC 11550 / CBS 779.69 / DSM 880 / IAM 14645 / JCM 23072 / IMI 49137</strain>
    </source>
</reference>
<protein>
    <recommendedName>
        <fullName evidence="1">non-specific serine/threonine protein kinase</fullName>
        <ecNumber evidence="1">2.7.11.1</ecNumber>
    </recommendedName>
</protein>
<dbReference type="PROSITE" id="PS00108">
    <property type="entry name" value="PROTEIN_KINASE_ST"/>
    <property type="match status" value="1"/>
</dbReference>
<evidence type="ECO:0000313" key="11">
    <source>
        <dbReference type="EMBL" id="KFH42289.1"/>
    </source>
</evidence>
<comment type="caution">
    <text evidence="11">The sequence shown here is derived from an EMBL/GenBank/DDBJ whole genome shotgun (WGS) entry which is preliminary data.</text>
</comment>
<dbReference type="PANTHER" id="PTHR24356">
    <property type="entry name" value="SERINE/THREONINE-PROTEIN KINASE"/>
    <property type="match status" value="1"/>
</dbReference>
<comment type="catalytic activity">
    <reaction evidence="8">
        <text>L-seryl-[protein] + ATP = O-phospho-L-seryl-[protein] + ADP + H(+)</text>
        <dbReference type="Rhea" id="RHEA:17989"/>
        <dbReference type="Rhea" id="RHEA-COMP:9863"/>
        <dbReference type="Rhea" id="RHEA-COMP:11604"/>
        <dbReference type="ChEBI" id="CHEBI:15378"/>
        <dbReference type="ChEBI" id="CHEBI:29999"/>
        <dbReference type="ChEBI" id="CHEBI:30616"/>
        <dbReference type="ChEBI" id="CHEBI:83421"/>
        <dbReference type="ChEBI" id="CHEBI:456216"/>
        <dbReference type="EC" id="2.7.11.1"/>
    </reaction>
</comment>
<dbReference type="InterPro" id="IPR008271">
    <property type="entry name" value="Ser/Thr_kinase_AS"/>
</dbReference>
<dbReference type="PANTHER" id="PTHR24356:SF400">
    <property type="entry name" value="SERINE_THREONINE-PROTEIN KINASE CBK1"/>
    <property type="match status" value="1"/>
</dbReference>
<keyword evidence="12" id="KW-1185">Reference proteome</keyword>
<accession>A0A086SYV7</accession>
<name>A0A086SYV7_HAPC1</name>
<dbReference type="AlphaFoldDB" id="A0A086SYV7"/>
<dbReference type="InterPro" id="IPR050236">
    <property type="entry name" value="Ser_Thr_kinase_AGC"/>
</dbReference>
<dbReference type="GO" id="GO:0005524">
    <property type="term" value="F:ATP binding"/>
    <property type="evidence" value="ECO:0007669"/>
    <property type="project" value="UniProtKB-KW"/>
</dbReference>
<dbReference type="GO" id="GO:0035556">
    <property type="term" value="P:intracellular signal transduction"/>
    <property type="evidence" value="ECO:0007669"/>
    <property type="project" value="TreeGrafter"/>
</dbReference>
<feature type="domain" description="Protein kinase" evidence="9">
    <location>
        <begin position="1"/>
        <end position="389"/>
    </location>
</feature>
<dbReference type="Pfam" id="PF00069">
    <property type="entry name" value="Pkinase"/>
    <property type="match status" value="1"/>
</dbReference>
<evidence type="ECO:0000256" key="5">
    <source>
        <dbReference type="ARBA" id="ARBA00022777"/>
    </source>
</evidence>
<dbReference type="InterPro" id="IPR000719">
    <property type="entry name" value="Prot_kinase_dom"/>
</dbReference>
<dbReference type="Proteomes" id="UP000029964">
    <property type="component" value="Unassembled WGS sequence"/>
</dbReference>
<proteinExistence type="predicted"/>
<dbReference type="EC" id="2.7.11.1" evidence="1"/>
<evidence type="ECO:0000256" key="4">
    <source>
        <dbReference type="ARBA" id="ARBA00022741"/>
    </source>
</evidence>
<organism evidence="11 12">
    <name type="scientific">Hapsidospora chrysogenum (strain ATCC 11550 / CBS 779.69 / DSM 880 / IAM 14645 / JCM 23072 / IMI 49137)</name>
    <name type="common">Acremonium chrysogenum</name>
    <dbReference type="NCBI Taxonomy" id="857340"/>
    <lineage>
        <taxon>Eukaryota</taxon>
        <taxon>Fungi</taxon>
        <taxon>Dikarya</taxon>
        <taxon>Ascomycota</taxon>
        <taxon>Pezizomycotina</taxon>
        <taxon>Sordariomycetes</taxon>
        <taxon>Hypocreomycetidae</taxon>
        <taxon>Hypocreales</taxon>
        <taxon>Bionectriaceae</taxon>
        <taxon>Hapsidospora</taxon>
    </lineage>
</organism>
<evidence type="ECO:0000256" key="8">
    <source>
        <dbReference type="ARBA" id="ARBA00048679"/>
    </source>
</evidence>
<evidence type="ECO:0000256" key="3">
    <source>
        <dbReference type="ARBA" id="ARBA00022679"/>
    </source>
</evidence>
<dbReference type="STRING" id="857340.A0A086SYV7"/>
<dbReference type="EMBL" id="JPKY01000098">
    <property type="protein sequence ID" value="KFH42289.1"/>
    <property type="molecule type" value="Genomic_DNA"/>
</dbReference>
<dbReference type="GO" id="GO:0004674">
    <property type="term" value="F:protein serine/threonine kinase activity"/>
    <property type="evidence" value="ECO:0007669"/>
    <property type="project" value="UniProtKB-KW"/>
</dbReference>
<keyword evidence="2" id="KW-0723">Serine/threonine-protein kinase</keyword>
<dbReference type="SUPFAM" id="SSF56112">
    <property type="entry name" value="Protein kinase-like (PK-like)"/>
    <property type="match status" value="1"/>
</dbReference>
<feature type="domain" description="AGC-kinase C-terminal" evidence="10">
    <location>
        <begin position="251"/>
        <end position="324"/>
    </location>
</feature>
<gene>
    <name evidence="11" type="ORF">ACRE_069850</name>
</gene>
<dbReference type="InterPro" id="IPR000961">
    <property type="entry name" value="AGC-kinase_C"/>
</dbReference>
<dbReference type="InterPro" id="IPR011009">
    <property type="entry name" value="Kinase-like_dom_sf"/>
</dbReference>
<evidence type="ECO:0000259" key="9">
    <source>
        <dbReference type="PROSITE" id="PS50011"/>
    </source>
</evidence>
<keyword evidence="3" id="KW-0808">Transferase</keyword>
<dbReference type="OrthoDB" id="3638488at2759"/>